<keyword evidence="11 14" id="KW-1133">Transmembrane helix</keyword>
<keyword evidence="7 14" id="KW-0812">Transmembrane</keyword>
<dbReference type="GO" id="GO:0009252">
    <property type="term" value="P:peptidoglycan biosynthetic process"/>
    <property type="evidence" value="ECO:0007669"/>
    <property type="project" value="UniProtKB-KW"/>
</dbReference>
<dbReference type="AlphaFoldDB" id="A0A6I6MSV9"/>
<keyword evidence="5" id="KW-0121">Carboxypeptidase</keyword>
<dbReference type="InterPro" id="IPR012338">
    <property type="entry name" value="Beta-lactam/transpept-like"/>
</dbReference>
<evidence type="ECO:0000313" key="17">
    <source>
        <dbReference type="EMBL" id="QGZ95867.1"/>
    </source>
</evidence>
<keyword evidence="3" id="KW-1003">Cell membrane</keyword>
<evidence type="ECO:0000256" key="8">
    <source>
        <dbReference type="ARBA" id="ARBA00022801"/>
    </source>
</evidence>
<accession>A0A6I6MSV9</accession>
<evidence type="ECO:0000256" key="6">
    <source>
        <dbReference type="ARBA" id="ARBA00022670"/>
    </source>
</evidence>
<gene>
    <name evidence="17" type="primary">spoVD</name>
    <name evidence="17" type="ORF">DSM104635_02720</name>
</gene>
<evidence type="ECO:0000256" key="10">
    <source>
        <dbReference type="ARBA" id="ARBA00022984"/>
    </source>
</evidence>
<evidence type="ECO:0000256" key="7">
    <source>
        <dbReference type="ARBA" id="ARBA00022692"/>
    </source>
</evidence>
<keyword evidence="9" id="KW-0133">Cell shape</keyword>
<dbReference type="Proteomes" id="UP000431269">
    <property type="component" value="Chromosome"/>
</dbReference>
<evidence type="ECO:0000256" key="9">
    <source>
        <dbReference type="ARBA" id="ARBA00022960"/>
    </source>
</evidence>
<dbReference type="GO" id="GO:0071555">
    <property type="term" value="P:cell wall organization"/>
    <property type="evidence" value="ECO:0007669"/>
    <property type="project" value="UniProtKB-KW"/>
</dbReference>
<evidence type="ECO:0000256" key="1">
    <source>
        <dbReference type="ARBA" id="ARBA00004167"/>
    </source>
</evidence>
<dbReference type="InterPro" id="IPR001460">
    <property type="entry name" value="PCN-bd_Tpept"/>
</dbReference>
<evidence type="ECO:0000256" key="13">
    <source>
        <dbReference type="ARBA" id="ARBA00023316"/>
    </source>
</evidence>
<dbReference type="Gene3D" id="3.40.710.10">
    <property type="entry name" value="DD-peptidase/beta-lactamase superfamily"/>
    <property type="match status" value="1"/>
</dbReference>
<dbReference type="EMBL" id="CP047045">
    <property type="protein sequence ID" value="QGZ95867.1"/>
    <property type="molecule type" value="Genomic_DNA"/>
</dbReference>
<name>A0A6I6MSV9_9CAUL</name>
<dbReference type="InterPro" id="IPR036138">
    <property type="entry name" value="PBP_dimer_sf"/>
</dbReference>
<dbReference type="Gene3D" id="3.90.1310.10">
    <property type="entry name" value="Penicillin-binding protein 2a (Domain 2)"/>
    <property type="match status" value="1"/>
</dbReference>
<dbReference type="InterPro" id="IPR050515">
    <property type="entry name" value="Beta-lactam/transpept"/>
</dbReference>
<dbReference type="InterPro" id="IPR017790">
    <property type="entry name" value="Penicillin-binding_protein_2"/>
</dbReference>
<dbReference type="PANTHER" id="PTHR30627:SF2">
    <property type="entry name" value="PEPTIDOGLYCAN D,D-TRANSPEPTIDASE MRDA"/>
    <property type="match status" value="1"/>
</dbReference>
<dbReference type="SUPFAM" id="SSF56519">
    <property type="entry name" value="Penicillin binding protein dimerisation domain"/>
    <property type="match status" value="1"/>
</dbReference>
<keyword evidence="13" id="KW-0961">Cell wall biogenesis/degradation</keyword>
<dbReference type="NCBIfam" id="TIGR03423">
    <property type="entry name" value="pbp2_mrdA"/>
    <property type="match status" value="1"/>
</dbReference>
<evidence type="ECO:0000256" key="4">
    <source>
        <dbReference type="ARBA" id="ARBA00022519"/>
    </source>
</evidence>
<dbReference type="RefSeq" id="WP_158766692.1">
    <property type="nucleotide sequence ID" value="NZ_CP047045.1"/>
</dbReference>
<dbReference type="GO" id="GO:0005886">
    <property type="term" value="C:plasma membrane"/>
    <property type="evidence" value="ECO:0007669"/>
    <property type="project" value="UniProtKB-SubCell"/>
</dbReference>
<sequence length="667" mass="72764">MSRGKRVGSTLPKRDSNVIFTRRAALMSFVGAGVMGAILFRMAQLQATNLISREYTAAADDNRFDTRIIAPPRGVIYDRFGVVLAQTSKDYQVSVIQNDVEDMEDVVGRVAQILGLNAEWARRAIIRVRSGSRYEPQPLKEGLTWEEFNAINVRLPELRGIVANSADVRAYPFDVVYAHPIGYVQKPTQHDLERAIEEDPVGGQSRSVYLRNPHVRVGKAGLEASMETVLHGEAGWRKVIVNARGVEQGEDESERREPVRGSGVVLTIDHELQRTAMQSFGDQAGSAVVMDIFNGDILVMASTPTFDPNQFVNGIAQAPFAVLNEDEKKPLFNKAISGGYPPGSTFKLMVGIAAKQAGVEDDWHINCPGYFPFGGRNFHCWKRGGHGRINMNRAIKESCDVFFYQAALRAGPERIATTAREFGFGLAHDVSLPNVQRGLVPDPEWWLANRHERWTAGLTVNYGIGQGSLVVTPLQLATMAARIANNGRAVLPRLVREAPGVTDPPTPAILPDISPEHLLAIRQGMFGVANEGGGTATRAGNMIQCVRRPDGVIIDAAGAPPGCTPVQIAGKTGTAQARVITAAERAGGVRHDSELPWRLRDHALFVSFGPYDNPRYAAAVVMEHGGHLNYQLDASPITAMILRQAFLRDTANRPPARLAQLEAGTRA</sequence>
<evidence type="ECO:0000256" key="5">
    <source>
        <dbReference type="ARBA" id="ARBA00022645"/>
    </source>
</evidence>
<dbReference type="GO" id="GO:0071972">
    <property type="term" value="F:peptidoglycan L,D-transpeptidase activity"/>
    <property type="evidence" value="ECO:0007669"/>
    <property type="project" value="TreeGrafter"/>
</dbReference>
<evidence type="ECO:0000256" key="14">
    <source>
        <dbReference type="SAM" id="Phobius"/>
    </source>
</evidence>
<dbReference type="KEGG" id="tsv:DSM104635_02720"/>
<reference evidence="18" key="1">
    <citation type="submission" date="2019-12" db="EMBL/GenBank/DDBJ databases">
        <title>Complete genome of Terracaulis silvestris 0127_4.</title>
        <authorList>
            <person name="Vieira S."/>
            <person name="Riedel T."/>
            <person name="Sproer C."/>
            <person name="Pascual J."/>
            <person name="Boedeker C."/>
            <person name="Overmann J."/>
        </authorList>
    </citation>
    <scope>NUCLEOTIDE SEQUENCE [LARGE SCALE GENOMIC DNA]</scope>
    <source>
        <strain evidence="18">0127_4</strain>
    </source>
</reference>
<evidence type="ECO:0000259" key="16">
    <source>
        <dbReference type="Pfam" id="PF03717"/>
    </source>
</evidence>
<evidence type="ECO:0000256" key="12">
    <source>
        <dbReference type="ARBA" id="ARBA00023136"/>
    </source>
</evidence>
<evidence type="ECO:0000313" key="18">
    <source>
        <dbReference type="Proteomes" id="UP000431269"/>
    </source>
</evidence>
<feature type="domain" description="Penicillin-binding protein dimerisation" evidence="16">
    <location>
        <begin position="69"/>
        <end position="248"/>
    </location>
</feature>
<dbReference type="Pfam" id="PF00905">
    <property type="entry name" value="Transpeptidase"/>
    <property type="match status" value="1"/>
</dbReference>
<keyword evidence="8" id="KW-0378">Hydrolase</keyword>
<proteinExistence type="predicted"/>
<evidence type="ECO:0000259" key="15">
    <source>
        <dbReference type="Pfam" id="PF00905"/>
    </source>
</evidence>
<keyword evidence="6" id="KW-0645">Protease</keyword>
<dbReference type="GO" id="GO:0009002">
    <property type="term" value="F:serine-type D-Ala-D-Ala carboxypeptidase activity"/>
    <property type="evidence" value="ECO:0007669"/>
    <property type="project" value="InterPro"/>
</dbReference>
<comment type="subcellular location">
    <subcellularLocation>
        <location evidence="2">Cell membrane</location>
    </subcellularLocation>
    <subcellularLocation>
        <location evidence="1">Membrane</location>
        <topology evidence="1">Single-pass membrane protein</topology>
    </subcellularLocation>
</comment>
<dbReference type="Pfam" id="PF03717">
    <property type="entry name" value="PBP_dimer"/>
    <property type="match status" value="1"/>
</dbReference>
<evidence type="ECO:0000256" key="3">
    <source>
        <dbReference type="ARBA" id="ARBA00022475"/>
    </source>
</evidence>
<keyword evidence="10" id="KW-0573">Peptidoglycan synthesis</keyword>
<protein>
    <submittedName>
        <fullName evidence="17">Sporulation-specific penicillin-binding protein</fullName>
    </submittedName>
</protein>
<keyword evidence="12 14" id="KW-0472">Membrane</keyword>
<dbReference type="GO" id="GO:0006508">
    <property type="term" value="P:proteolysis"/>
    <property type="evidence" value="ECO:0007669"/>
    <property type="project" value="UniProtKB-KW"/>
</dbReference>
<dbReference type="InterPro" id="IPR005311">
    <property type="entry name" value="PBP_dimer"/>
</dbReference>
<keyword evidence="4" id="KW-0997">Cell inner membrane</keyword>
<evidence type="ECO:0000256" key="2">
    <source>
        <dbReference type="ARBA" id="ARBA00004236"/>
    </source>
</evidence>
<dbReference type="GO" id="GO:0008360">
    <property type="term" value="P:regulation of cell shape"/>
    <property type="evidence" value="ECO:0007669"/>
    <property type="project" value="UniProtKB-KW"/>
</dbReference>
<organism evidence="17 18">
    <name type="scientific">Terricaulis silvestris</name>
    <dbReference type="NCBI Taxonomy" id="2686094"/>
    <lineage>
        <taxon>Bacteria</taxon>
        <taxon>Pseudomonadati</taxon>
        <taxon>Pseudomonadota</taxon>
        <taxon>Alphaproteobacteria</taxon>
        <taxon>Caulobacterales</taxon>
        <taxon>Caulobacteraceae</taxon>
        <taxon>Terricaulis</taxon>
    </lineage>
</organism>
<feature type="domain" description="Penicillin-binding protein transpeptidase" evidence="15">
    <location>
        <begin position="285"/>
        <end position="634"/>
    </location>
</feature>
<dbReference type="SUPFAM" id="SSF56601">
    <property type="entry name" value="beta-lactamase/transpeptidase-like"/>
    <property type="match status" value="1"/>
</dbReference>
<dbReference type="PANTHER" id="PTHR30627">
    <property type="entry name" value="PEPTIDOGLYCAN D,D-TRANSPEPTIDASE"/>
    <property type="match status" value="1"/>
</dbReference>
<keyword evidence="18" id="KW-1185">Reference proteome</keyword>
<feature type="transmembrane region" description="Helical" evidence="14">
    <location>
        <begin position="20"/>
        <end position="43"/>
    </location>
</feature>
<evidence type="ECO:0000256" key="11">
    <source>
        <dbReference type="ARBA" id="ARBA00022989"/>
    </source>
</evidence>
<dbReference type="GO" id="GO:0008658">
    <property type="term" value="F:penicillin binding"/>
    <property type="evidence" value="ECO:0007669"/>
    <property type="project" value="InterPro"/>
</dbReference>